<dbReference type="Pfam" id="PF00571">
    <property type="entry name" value="CBS"/>
    <property type="match status" value="2"/>
</dbReference>
<dbReference type="Proteomes" id="UP000253204">
    <property type="component" value="Unassembled WGS sequence"/>
</dbReference>
<dbReference type="EMBL" id="QPIJ01000017">
    <property type="protein sequence ID" value="RCV92150.1"/>
    <property type="molecule type" value="Genomic_DNA"/>
</dbReference>
<protein>
    <submittedName>
        <fullName evidence="4">CBS domain-containing protein</fullName>
    </submittedName>
</protein>
<dbReference type="InterPro" id="IPR046342">
    <property type="entry name" value="CBS_dom_sf"/>
</dbReference>
<accession>A0A368U4T2</accession>
<dbReference type="InterPro" id="IPR051462">
    <property type="entry name" value="CBS_domain-containing"/>
</dbReference>
<evidence type="ECO:0000256" key="2">
    <source>
        <dbReference type="PROSITE-ProRule" id="PRU00703"/>
    </source>
</evidence>
<dbReference type="OrthoDB" id="9794094at2"/>
<sequence>MQAKEVMTTRPKYLNTDASIREVAELMRDTDSGFEPLVRGDKVEGVLTDRDITIRGIAEGKKPEDKATDIATQTALYTFSDTDVLDVLKNMQEQEVQRLLVLKSPDQKDLVGIITVGDIADHCNDEAVRKELVNCAKHYR</sequence>
<keyword evidence="2" id="KW-0129">CBS domain</keyword>
<name>A0A368U4T2_9GAMM</name>
<dbReference type="PROSITE" id="PS51371">
    <property type="entry name" value="CBS"/>
    <property type="match status" value="2"/>
</dbReference>
<dbReference type="InterPro" id="IPR000644">
    <property type="entry name" value="CBS_dom"/>
</dbReference>
<evidence type="ECO:0000256" key="1">
    <source>
        <dbReference type="ARBA" id="ARBA00022737"/>
    </source>
</evidence>
<proteinExistence type="predicted"/>
<gene>
    <name evidence="4" type="ORF">DU506_09095</name>
</gene>
<dbReference type="RefSeq" id="WP_114486627.1">
    <property type="nucleotide sequence ID" value="NZ_CBCSHM010000017.1"/>
</dbReference>
<dbReference type="PANTHER" id="PTHR48108:SF34">
    <property type="entry name" value="CBS DOMAIN-CONTAINING PROTEIN YHCV"/>
    <property type="match status" value="1"/>
</dbReference>
<evidence type="ECO:0000313" key="5">
    <source>
        <dbReference type="Proteomes" id="UP000253204"/>
    </source>
</evidence>
<dbReference type="PANTHER" id="PTHR48108">
    <property type="entry name" value="CBS DOMAIN-CONTAINING PROTEIN CBSX2, CHLOROPLASTIC"/>
    <property type="match status" value="1"/>
</dbReference>
<feature type="domain" description="CBS" evidence="3">
    <location>
        <begin position="7"/>
        <end position="64"/>
    </location>
</feature>
<evidence type="ECO:0000259" key="3">
    <source>
        <dbReference type="PROSITE" id="PS51371"/>
    </source>
</evidence>
<feature type="domain" description="CBS" evidence="3">
    <location>
        <begin position="71"/>
        <end position="131"/>
    </location>
</feature>
<organism evidence="4 5">
    <name type="scientific">Vreelandella rituensis</name>
    <dbReference type="NCBI Taxonomy" id="2282306"/>
    <lineage>
        <taxon>Bacteria</taxon>
        <taxon>Pseudomonadati</taxon>
        <taxon>Pseudomonadota</taxon>
        <taxon>Gammaproteobacteria</taxon>
        <taxon>Oceanospirillales</taxon>
        <taxon>Halomonadaceae</taxon>
        <taxon>Vreelandella</taxon>
    </lineage>
</organism>
<keyword evidence="1" id="KW-0677">Repeat</keyword>
<evidence type="ECO:0000313" key="4">
    <source>
        <dbReference type="EMBL" id="RCV92150.1"/>
    </source>
</evidence>
<dbReference type="SMART" id="SM00116">
    <property type="entry name" value="CBS"/>
    <property type="match status" value="2"/>
</dbReference>
<reference evidence="4 5" key="1">
    <citation type="submission" date="2018-07" db="EMBL/GenBank/DDBJ databases">
        <title>Halomonas rutogse sp. nov., isolated from Lake TangqianCo on Tibetan Plateau.</title>
        <authorList>
            <person name="Lu H."/>
            <person name="Xing P."/>
            <person name="Wu Q."/>
        </authorList>
    </citation>
    <scope>NUCLEOTIDE SEQUENCE [LARGE SCALE GENOMIC DNA]</scope>
    <source>
        <strain evidence="4 5">TQ8S</strain>
    </source>
</reference>
<dbReference type="AlphaFoldDB" id="A0A368U4T2"/>
<keyword evidence="5" id="KW-1185">Reference proteome</keyword>
<dbReference type="Gene3D" id="3.10.580.10">
    <property type="entry name" value="CBS-domain"/>
    <property type="match status" value="1"/>
</dbReference>
<dbReference type="SUPFAM" id="SSF54631">
    <property type="entry name" value="CBS-domain pair"/>
    <property type="match status" value="1"/>
</dbReference>
<comment type="caution">
    <text evidence="4">The sequence shown here is derived from an EMBL/GenBank/DDBJ whole genome shotgun (WGS) entry which is preliminary data.</text>
</comment>